<dbReference type="EMBL" id="LT853697">
    <property type="protein sequence ID" value="SMQ51385.1"/>
    <property type="molecule type" value="Genomic_DNA"/>
</dbReference>
<dbReference type="STRING" id="1276538.A0A1X7RVI5"/>
<dbReference type="SUPFAM" id="SSF54373">
    <property type="entry name" value="FAD-linked reductases, C-terminal domain"/>
    <property type="match status" value="1"/>
</dbReference>
<gene>
    <name evidence="7" type="ORF">ZT3D7_G6538</name>
</gene>
<protein>
    <recommendedName>
        <fullName evidence="6">FAD-binding domain-containing protein</fullName>
    </recommendedName>
</protein>
<accession>A0A1X7RVI5</accession>
<evidence type="ECO:0000259" key="6">
    <source>
        <dbReference type="Pfam" id="PF01494"/>
    </source>
</evidence>
<dbReference type="PRINTS" id="PR00420">
    <property type="entry name" value="RNGMNOXGNASE"/>
</dbReference>
<dbReference type="InterPro" id="IPR002938">
    <property type="entry name" value="FAD-bd"/>
</dbReference>
<dbReference type="PANTHER" id="PTHR13789">
    <property type="entry name" value="MONOOXYGENASE"/>
    <property type="match status" value="1"/>
</dbReference>
<dbReference type="SUPFAM" id="SSF51905">
    <property type="entry name" value="FAD/NAD(P)-binding domain"/>
    <property type="match status" value="1"/>
</dbReference>
<keyword evidence="4" id="KW-0560">Oxidoreductase</keyword>
<organism evidence="7 8">
    <name type="scientific">Zymoseptoria tritici (strain ST99CH_3D7)</name>
    <dbReference type="NCBI Taxonomy" id="1276538"/>
    <lineage>
        <taxon>Eukaryota</taxon>
        <taxon>Fungi</taxon>
        <taxon>Dikarya</taxon>
        <taxon>Ascomycota</taxon>
        <taxon>Pezizomycotina</taxon>
        <taxon>Dothideomycetes</taxon>
        <taxon>Dothideomycetidae</taxon>
        <taxon>Mycosphaerellales</taxon>
        <taxon>Mycosphaerellaceae</taxon>
        <taxon>Zymoseptoria</taxon>
    </lineage>
</organism>
<evidence type="ECO:0000256" key="5">
    <source>
        <dbReference type="ARBA" id="ARBA00023033"/>
    </source>
</evidence>
<reference evidence="7 8" key="1">
    <citation type="submission" date="2016-06" db="EMBL/GenBank/DDBJ databases">
        <authorList>
            <person name="Kjaerup R.B."/>
            <person name="Dalgaard T.S."/>
            <person name="Juul-Madsen H.R."/>
        </authorList>
    </citation>
    <scope>NUCLEOTIDE SEQUENCE [LARGE SCALE GENOMIC DNA]</scope>
</reference>
<sequence length="418" mass="46289">MASSPAFQIIIVGGGIAGTSAAIALRAPGRQITILEQSRLHAEIGATISLQPNASRILEEGWKLGGLLTTTARGMVDRGFRIFNVDGEKVGEIPLKTKSKYGADRVMFHRQDLHECLKQAAMAEERDGPAVEIRVSSRVVSCDCEAGIAVLENGEELKADLIVAADGIHSVLRRCILDEDVAPIPTGLSLYRFMLPTEQLEKEAPDFCSKIHSREPYTSMLFAHDCRLISGPARDASVYSIVGLVPDERMNEDADGKQSWRSTGDLDKALQSFKDFPDWVKQPFRLAKDLGLWQLRDLPPLRTWTKGRVILIGDAAHAMLPTQGQGASQAVEDAEALGAFFEGVRDIPSMEEVNSLLLQVFKCRYERATLIQKYSRDAARPPTEKGSNEVKMRPDEFMDYNCLYRGAKEWQSRRVQAA</sequence>
<dbReference type="GO" id="GO:0071949">
    <property type="term" value="F:FAD binding"/>
    <property type="evidence" value="ECO:0007669"/>
    <property type="project" value="InterPro"/>
</dbReference>
<name>A0A1X7RVI5_ZYMT9</name>
<evidence type="ECO:0000256" key="4">
    <source>
        <dbReference type="ARBA" id="ARBA00023002"/>
    </source>
</evidence>
<evidence type="ECO:0000256" key="3">
    <source>
        <dbReference type="ARBA" id="ARBA00022827"/>
    </source>
</evidence>
<dbReference type="GO" id="GO:0004497">
    <property type="term" value="F:monooxygenase activity"/>
    <property type="evidence" value="ECO:0007669"/>
    <property type="project" value="UniProtKB-KW"/>
</dbReference>
<keyword evidence="8" id="KW-1185">Reference proteome</keyword>
<proteinExistence type="inferred from homology"/>
<dbReference type="Gene3D" id="3.50.50.60">
    <property type="entry name" value="FAD/NAD(P)-binding domain"/>
    <property type="match status" value="1"/>
</dbReference>
<comment type="similarity">
    <text evidence="1">Belongs to the paxM FAD-dependent monooxygenase family.</text>
</comment>
<evidence type="ECO:0000313" key="8">
    <source>
        <dbReference type="Proteomes" id="UP000215127"/>
    </source>
</evidence>
<feature type="domain" description="FAD-binding" evidence="6">
    <location>
        <begin position="8"/>
        <end position="338"/>
    </location>
</feature>
<keyword evidence="5" id="KW-0503">Monooxygenase</keyword>
<evidence type="ECO:0000256" key="2">
    <source>
        <dbReference type="ARBA" id="ARBA00022630"/>
    </source>
</evidence>
<dbReference type="Pfam" id="PF01494">
    <property type="entry name" value="FAD_binding_3"/>
    <property type="match status" value="1"/>
</dbReference>
<evidence type="ECO:0000256" key="1">
    <source>
        <dbReference type="ARBA" id="ARBA00007992"/>
    </source>
</evidence>
<keyword evidence="2" id="KW-0285">Flavoprotein</keyword>
<dbReference type="AlphaFoldDB" id="A0A1X7RVI5"/>
<dbReference type="InterPro" id="IPR050493">
    <property type="entry name" value="FAD-dep_Monooxygenase_BioMet"/>
</dbReference>
<dbReference type="PANTHER" id="PTHR13789:SF314">
    <property type="entry name" value="FAD-BINDING DOMAIN-CONTAINING PROTEIN"/>
    <property type="match status" value="1"/>
</dbReference>
<keyword evidence="3" id="KW-0274">FAD</keyword>
<dbReference type="Proteomes" id="UP000215127">
    <property type="component" value="Chromosome 6"/>
</dbReference>
<dbReference type="InterPro" id="IPR036188">
    <property type="entry name" value="FAD/NAD-bd_sf"/>
</dbReference>
<evidence type="ECO:0000313" key="7">
    <source>
        <dbReference type="EMBL" id="SMQ51385.1"/>
    </source>
</evidence>